<gene>
    <name evidence="3" type="ORF">NT02SARS_0906</name>
</gene>
<dbReference type="HOGENOM" id="CLU_090265_3_3_6"/>
<proteinExistence type="predicted"/>
<keyword evidence="3" id="KW-0449">Lipoprotein</keyword>
<feature type="signal peptide" evidence="1">
    <location>
        <begin position="1"/>
        <end position="19"/>
    </location>
</feature>
<sequence length="151" mass="16108">MKKIYAFSLIILLSSCVNTSLQPNIVSRQDAQKQQFVQEGVIVDIINVTIEGNRQLGATAGALIGGAAGKNVTDSETESNIAAVVGSIVGSRVGSEIGNAVSQKDGVELVIELKSGRTLSIIQEKSEFNYAINQNVRIIRRNGKSRVIPVL</sequence>
<evidence type="ECO:0000259" key="2">
    <source>
        <dbReference type="Pfam" id="PF05433"/>
    </source>
</evidence>
<dbReference type="PROSITE" id="PS51257">
    <property type="entry name" value="PROKAR_LIPOPROTEIN"/>
    <property type="match status" value="1"/>
</dbReference>
<organism evidence="3 4">
    <name type="scientific">SAR86 cluster bacterium SAR86B</name>
    <dbReference type="NCBI Taxonomy" id="1123867"/>
    <lineage>
        <taxon>Bacteria</taxon>
        <taxon>Pseudomonadati</taxon>
        <taxon>Pseudomonadota</taxon>
        <taxon>Gammaproteobacteria</taxon>
        <taxon>SAR86 cluster</taxon>
    </lineage>
</organism>
<keyword evidence="1" id="KW-0732">Signal</keyword>
<dbReference type="EMBL" id="JH611185">
    <property type="protein sequence ID" value="EJP72887.1"/>
    <property type="molecule type" value="Genomic_DNA"/>
</dbReference>
<dbReference type="AlphaFoldDB" id="J4V2X2"/>
<dbReference type="GO" id="GO:0019867">
    <property type="term" value="C:outer membrane"/>
    <property type="evidence" value="ECO:0007669"/>
    <property type="project" value="InterPro"/>
</dbReference>
<feature type="chain" id="PRO_5003781443" evidence="1">
    <location>
        <begin position="20"/>
        <end position="151"/>
    </location>
</feature>
<accession>J4V2X2</accession>
<evidence type="ECO:0000313" key="4">
    <source>
        <dbReference type="Proteomes" id="UP000010116"/>
    </source>
</evidence>
<dbReference type="InterPro" id="IPR008816">
    <property type="entry name" value="Gly_zipper_2TM_dom"/>
</dbReference>
<protein>
    <submittedName>
        <fullName evidence="3">Putative outer membrane lipoprotein SlyB</fullName>
    </submittedName>
</protein>
<dbReference type="Pfam" id="PF05433">
    <property type="entry name" value="Rick_17kDa_Anti"/>
    <property type="match status" value="1"/>
</dbReference>
<evidence type="ECO:0000313" key="3">
    <source>
        <dbReference type="EMBL" id="EJP72887.1"/>
    </source>
</evidence>
<evidence type="ECO:0000256" key="1">
    <source>
        <dbReference type="SAM" id="SignalP"/>
    </source>
</evidence>
<feature type="domain" description="Glycine zipper 2TM" evidence="2">
    <location>
        <begin position="56"/>
        <end position="98"/>
    </location>
</feature>
<dbReference type="Proteomes" id="UP000010116">
    <property type="component" value="Unassembled WGS sequence"/>
</dbReference>
<reference evidence="3 4" key="1">
    <citation type="journal article" date="2012" name="ISME J.">
        <title>Genomic insights to SAR86, an abundant and uncultivated marine bacterial lineage.</title>
        <authorList>
            <person name="Dupont C.L."/>
            <person name="Rusch D.B."/>
            <person name="Yooseph S."/>
            <person name="Lombardo M.J."/>
            <person name="Richter R.A."/>
            <person name="Valas R."/>
            <person name="Novotny M."/>
            <person name="Yee-Greenbaum J."/>
            <person name="Selengut J.D."/>
            <person name="Haft D.H."/>
            <person name="Halpern A.L."/>
            <person name="Lasken R.S."/>
            <person name="Nealson K."/>
            <person name="Friedman R."/>
            <person name="Venter J.C."/>
        </authorList>
    </citation>
    <scope>NUCLEOTIDE SEQUENCE [LARGE SCALE GENOMIC DNA]</scope>
</reference>
<name>J4V2X2_9GAMM</name>